<evidence type="ECO:0000313" key="2">
    <source>
        <dbReference type="EMBL" id="MBA0862211.1"/>
    </source>
</evidence>
<keyword evidence="1" id="KW-0175">Coiled coil</keyword>
<dbReference type="AlphaFoldDB" id="A0A7J9LU42"/>
<evidence type="ECO:0000313" key="3">
    <source>
        <dbReference type="Proteomes" id="UP000593576"/>
    </source>
</evidence>
<sequence length="88" mass="10350">IEEQLQVIPSELEIIKQYFEKRSSELKKDRTVGRGKGAVRQYRSRNSAIELKVSLNKIEELKRKIEELETALQNCELQVELIKINNEH</sequence>
<comment type="caution">
    <text evidence="2">The sequence shown here is derived from an EMBL/GenBank/DDBJ whole genome shotgun (WGS) entry which is preliminary data.</text>
</comment>
<protein>
    <submittedName>
        <fullName evidence="2">Uncharacterized protein</fullName>
    </submittedName>
</protein>
<dbReference type="Proteomes" id="UP000593576">
    <property type="component" value="Unassembled WGS sequence"/>
</dbReference>
<keyword evidence="3" id="KW-1185">Reference proteome</keyword>
<feature type="coiled-coil region" evidence="1">
    <location>
        <begin position="51"/>
        <end position="85"/>
    </location>
</feature>
<dbReference type="EMBL" id="JABFAF010000008">
    <property type="protein sequence ID" value="MBA0862211.1"/>
    <property type="molecule type" value="Genomic_DNA"/>
</dbReference>
<proteinExistence type="predicted"/>
<accession>A0A7J9LU42</accession>
<gene>
    <name evidence="2" type="ORF">Goshw_005820</name>
</gene>
<organism evidence="2 3">
    <name type="scientific">Gossypium schwendimanii</name>
    <name type="common">Cotton</name>
    <dbReference type="NCBI Taxonomy" id="34291"/>
    <lineage>
        <taxon>Eukaryota</taxon>
        <taxon>Viridiplantae</taxon>
        <taxon>Streptophyta</taxon>
        <taxon>Embryophyta</taxon>
        <taxon>Tracheophyta</taxon>
        <taxon>Spermatophyta</taxon>
        <taxon>Magnoliopsida</taxon>
        <taxon>eudicotyledons</taxon>
        <taxon>Gunneridae</taxon>
        <taxon>Pentapetalae</taxon>
        <taxon>rosids</taxon>
        <taxon>malvids</taxon>
        <taxon>Malvales</taxon>
        <taxon>Malvaceae</taxon>
        <taxon>Malvoideae</taxon>
        <taxon>Gossypium</taxon>
    </lineage>
</organism>
<reference evidence="2 3" key="1">
    <citation type="journal article" date="2019" name="Genome Biol. Evol.">
        <title>Insights into the evolution of the New World diploid cottons (Gossypium, subgenus Houzingenia) based on genome sequencing.</title>
        <authorList>
            <person name="Grover C.E."/>
            <person name="Arick M.A. 2nd"/>
            <person name="Thrash A."/>
            <person name="Conover J.L."/>
            <person name="Sanders W.S."/>
            <person name="Peterson D.G."/>
            <person name="Frelichowski J.E."/>
            <person name="Scheffler J.A."/>
            <person name="Scheffler B.E."/>
            <person name="Wendel J.F."/>
        </authorList>
    </citation>
    <scope>NUCLEOTIDE SEQUENCE [LARGE SCALE GENOMIC DNA]</scope>
    <source>
        <strain evidence="2">1</strain>
        <tissue evidence="2">Leaf</tissue>
    </source>
</reference>
<evidence type="ECO:0000256" key="1">
    <source>
        <dbReference type="SAM" id="Coils"/>
    </source>
</evidence>
<name>A0A7J9LU42_GOSSC</name>
<feature type="non-terminal residue" evidence="2">
    <location>
        <position position="88"/>
    </location>
</feature>